<protein>
    <submittedName>
        <fullName evidence="10">MFS transporter</fullName>
    </submittedName>
</protein>
<evidence type="ECO:0000313" key="10">
    <source>
        <dbReference type="EMBL" id="MBD3325399.1"/>
    </source>
</evidence>
<feature type="transmembrane region" description="Helical" evidence="8">
    <location>
        <begin position="238"/>
        <end position="258"/>
    </location>
</feature>
<dbReference type="GO" id="GO:0030395">
    <property type="term" value="F:lactose binding"/>
    <property type="evidence" value="ECO:0007669"/>
    <property type="project" value="TreeGrafter"/>
</dbReference>
<dbReference type="PANTHER" id="PTHR23522">
    <property type="entry name" value="BLL5896 PROTEIN"/>
    <property type="match status" value="1"/>
</dbReference>
<evidence type="ECO:0000259" key="9">
    <source>
        <dbReference type="Pfam" id="PF12832"/>
    </source>
</evidence>
<feature type="transmembrane region" description="Helical" evidence="8">
    <location>
        <begin position="368"/>
        <end position="393"/>
    </location>
</feature>
<name>A0A9D5JWF8_9BACT</name>
<evidence type="ECO:0000313" key="11">
    <source>
        <dbReference type="Proteomes" id="UP000649604"/>
    </source>
</evidence>
<dbReference type="InterPro" id="IPR036259">
    <property type="entry name" value="MFS_trans_sf"/>
</dbReference>
<keyword evidence="6 8" id="KW-1133">Transmembrane helix</keyword>
<reference evidence="10" key="1">
    <citation type="submission" date="2019-11" db="EMBL/GenBank/DDBJ databases">
        <title>Microbial mats filling the niche in hypersaline microbial mats.</title>
        <authorList>
            <person name="Wong H.L."/>
            <person name="Macleod F.I."/>
            <person name="White R.A. III"/>
            <person name="Burns B.P."/>
        </authorList>
    </citation>
    <scope>NUCLEOTIDE SEQUENCE</scope>
    <source>
        <strain evidence="10">Rbin_158</strain>
    </source>
</reference>
<comment type="subcellular location">
    <subcellularLocation>
        <location evidence="1">Cell inner membrane</location>
        <topology evidence="1">Multi-pass membrane protein</topology>
    </subcellularLocation>
</comment>
<dbReference type="GO" id="GO:0015528">
    <property type="term" value="F:lactose:proton symporter activity"/>
    <property type="evidence" value="ECO:0007669"/>
    <property type="project" value="TreeGrafter"/>
</dbReference>
<evidence type="ECO:0000256" key="1">
    <source>
        <dbReference type="ARBA" id="ARBA00004429"/>
    </source>
</evidence>
<proteinExistence type="predicted"/>
<keyword evidence="5 8" id="KW-0812">Transmembrane</keyword>
<gene>
    <name evidence="10" type="ORF">GF339_12485</name>
</gene>
<evidence type="ECO:0000256" key="7">
    <source>
        <dbReference type="ARBA" id="ARBA00023136"/>
    </source>
</evidence>
<dbReference type="SUPFAM" id="SSF103473">
    <property type="entry name" value="MFS general substrate transporter"/>
    <property type="match status" value="1"/>
</dbReference>
<feature type="transmembrane region" description="Helical" evidence="8">
    <location>
        <begin position="337"/>
        <end position="356"/>
    </location>
</feature>
<evidence type="ECO:0000256" key="5">
    <source>
        <dbReference type="ARBA" id="ARBA00022692"/>
    </source>
</evidence>
<organism evidence="10 11">
    <name type="scientific">candidate division KSB3 bacterium</name>
    <dbReference type="NCBI Taxonomy" id="2044937"/>
    <lineage>
        <taxon>Bacteria</taxon>
        <taxon>candidate division KSB3</taxon>
    </lineage>
</organism>
<feature type="transmembrane region" description="Helical" evidence="8">
    <location>
        <begin position="173"/>
        <end position="191"/>
    </location>
</feature>
<dbReference type="AlphaFoldDB" id="A0A9D5JWF8"/>
<dbReference type="PANTHER" id="PTHR23522:SF10">
    <property type="entry name" value="3-PHENYLPROPIONIC ACID TRANSPORTER-RELATED"/>
    <property type="match status" value="1"/>
</dbReference>
<dbReference type="Pfam" id="PF12832">
    <property type="entry name" value="MFS_1_like"/>
    <property type="match status" value="1"/>
</dbReference>
<feature type="transmembrane region" description="Helical" evidence="8">
    <location>
        <begin position="85"/>
        <end position="102"/>
    </location>
</feature>
<feature type="transmembrane region" description="Helical" evidence="8">
    <location>
        <begin position="279"/>
        <end position="297"/>
    </location>
</feature>
<evidence type="ECO:0000256" key="2">
    <source>
        <dbReference type="ARBA" id="ARBA00022448"/>
    </source>
</evidence>
<feature type="transmembrane region" description="Helical" evidence="8">
    <location>
        <begin position="54"/>
        <end position="73"/>
    </location>
</feature>
<feature type="domain" description="Major facilitator superfamily associated" evidence="9">
    <location>
        <begin position="22"/>
        <end position="370"/>
    </location>
</feature>
<sequence length="409" mass="44863">MRMPVTRPVSSWNSLSPLSRGALFYLGFFGIMGMFLPFLNVYFRQDLGFSGRQIGILSLLYPLVRLTLIIPIASLADQRLWRIPILKVSLIGVSVMLVLASLPRTFFVWIPLRLVMALFLSPIIPLADSLIARMAIRHRLNYGTMRLWGSFSFALLAVGCGLLWEWIGFRAMFLLSGMFYLPLVGVASHLEEEPVTIDHQMEQSFWELRRDRGFVVLVITSFFIGASIYTSIMFDGIYMNALGGTQAFVGLMFGVSALSELPTMHYSDAIASRLSGPKTLLLAYSLFMLAFGGYVAAWHPAVLLPMAMIKGLGFGLFYVGTVRLVSERAPEKWASTGQSIINMSAFGLAPVIVSPVSGELYDLFGAKAIFAGGTFLGGTAALILGIAIIKGVYAPSAASRMLPEHCHST</sequence>
<comment type="caution">
    <text evidence="10">The sequence shown here is derived from an EMBL/GenBank/DDBJ whole genome shotgun (WGS) entry which is preliminary data.</text>
</comment>
<feature type="transmembrane region" description="Helical" evidence="8">
    <location>
        <begin position="303"/>
        <end position="325"/>
    </location>
</feature>
<feature type="transmembrane region" description="Helical" evidence="8">
    <location>
        <begin position="147"/>
        <end position="167"/>
    </location>
</feature>
<keyword evidence="3" id="KW-1003">Cell membrane</keyword>
<keyword evidence="4" id="KW-0997">Cell inner membrane</keyword>
<feature type="transmembrane region" description="Helical" evidence="8">
    <location>
        <begin position="212"/>
        <end position="232"/>
    </location>
</feature>
<evidence type="ECO:0000256" key="6">
    <source>
        <dbReference type="ARBA" id="ARBA00022989"/>
    </source>
</evidence>
<dbReference type="EMBL" id="WJJP01000406">
    <property type="protein sequence ID" value="MBD3325399.1"/>
    <property type="molecule type" value="Genomic_DNA"/>
</dbReference>
<dbReference type="GO" id="GO:0005886">
    <property type="term" value="C:plasma membrane"/>
    <property type="evidence" value="ECO:0007669"/>
    <property type="project" value="UniProtKB-SubCell"/>
</dbReference>
<evidence type="ECO:0000256" key="8">
    <source>
        <dbReference type="SAM" id="Phobius"/>
    </source>
</evidence>
<keyword evidence="7 8" id="KW-0472">Membrane</keyword>
<dbReference type="InterPro" id="IPR024989">
    <property type="entry name" value="MFS_assoc_dom"/>
</dbReference>
<feature type="transmembrane region" description="Helical" evidence="8">
    <location>
        <begin position="108"/>
        <end position="127"/>
    </location>
</feature>
<dbReference type="Proteomes" id="UP000649604">
    <property type="component" value="Unassembled WGS sequence"/>
</dbReference>
<feature type="transmembrane region" description="Helical" evidence="8">
    <location>
        <begin position="21"/>
        <end position="42"/>
    </location>
</feature>
<keyword evidence="2" id="KW-0813">Transport</keyword>
<evidence type="ECO:0000256" key="3">
    <source>
        <dbReference type="ARBA" id="ARBA00022475"/>
    </source>
</evidence>
<dbReference type="Gene3D" id="1.20.1250.20">
    <property type="entry name" value="MFS general substrate transporter like domains"/>
    <property type="match status" value="2"/>
</dbReference>
<evidence type="ECO:0000256" key="4">
    <source>
        <dbReference type="ARBA" id="ARBA00022519"/>
    </source>
</evidence>
<accession>A0A9D5JWF8</accession>